<dbReference type="AlphaFoldDB" id="A0A2Z6GAH0"/>
<keyword evidence="1" id="KW-0732">Signal</keyword>
<protein>
    <submittedName>
        <fullName evidence="2">Uncharacterized protein</fullName>
    </submittedName>
</protein>
<dbReference type="SUPFAM" id="SSF69304">
    <property type="entry name" value="Tricorn protease N-terminal domain"/>
    <property type="match status" value="1"/>
</dbReference>
<dbReference type="Proteomes" id="UP000033070">
    <property type="component" value="Chromosome"/>
</dbReference>
<keyword evidence="3" id="KW-1185">Reference proteome</keyword>
<dbReference type="KEGG" id="fam:OYT1_ch0905"/>
<proteinExistence type="predicted"/>
<feature type="signal peptide" evidence="1">
    <location>
        <begin position="1"/>
        <end position="20"/>
    </location>
</feature>
<evidence type="ECO:0000313" key="3">
    <source>
        <dbReference type="Proteomes" id="UP000033070"/>
    </source>
</evidence>
<sequence length="220" mass="24423">MKRLALGMCLFSMLIGTAAAASVREQGGNVFYVGDDGRSLQLTKSKNNGGAVLSPDGQRVAYLHIRPKNERDHEVFRGKEIWVVDVTGKNAKRLLKTRMVDEDAEDAAETRLAQFNSLAFSAAGDRLYFLSEGWVEQDALHVLNLATGKQKFLTGTNQFIVIPRGRYAEHLVIDDRCHEDSAGKSGCSFLITPEGKEVMSVGEEWEQAMAFVKRQEAKKK</sequence>
<evidence type="ECO:0000313" key="2">
    <source>
        <dbReference type="EMBL" id="BBE50468.1"/>
    </source>
</evidence>
<organism evidence="2 3">
    <name type="scientific">Ferriphaselus amnicola</name>
    <dbReference type="NCBI Taxonomy" id="1188319"/>
    <lineage>
        <taxon>Bacteria</taxon>
        <taxon>Pseudomonadati</taxon>
        <taxon>Pseudomonadota</taxon>
        <taxon>Betaproteobacteria</taxon>
        <taxon>Nitrosomonadales</taxon>
        <taxon>Gallionellaceae</taxon>
        <taxon>Ferriphaselus</taxon>
    </lineage>
</organism>
<evidence type="ECO:0000256" key="1">
    <source>
        <dbReference type="SAM" id="SignalP"/>
    </source>
</evidence>
<reference evidence="2 3" key="1">
    <citation type="submission" date="2018-06" db="EMBL/GenBank/DDBJ databases">
        <title>OYT1 Genome Sequencing.</title>
        <authorList>
            <person name="Kato S."/>
            <person name="Itoh T."/>
            <person name="Ohkuma M."/>
        </authorList>
    </citation>
    <scope>NUCLEOTIDE SEQUENCE [LARGE SCALE GENOMIC DNA]</scope>
    <source>
        <strain evidence="2 3">OYT1</strain>
    </source>
</reference>
<dbReference type="Gene3D" id="2.120.10.30">
    <property type="entry name" value="TolB, C-terminal domain"/>
    <property type="match status" value="1"/>
</dbReference>
<dbReference type="InterPro" id="IPR011042">
    <property type="entry name" value="6-blade_b-propeller_TolB-like"/>
</dbReference>
<dbReference type="STRING" id="1188319.OYT1_01773"/>
<name>A0A2Z6GAH0_9PROT</name>
<gene>
    <name evidence="2" type="ORF">OYT1_ch0905</name>
</gene>
<accession>A0A2Z6GAH0</accession>
<dbReference type="EMBL" id="AP018738">
    <property type="protein sequence ID" value="BBE50468.1"/>
    <property type="molecule type" value="Genomic_DNA"/>
</dbReference>
<feature type="chain" id="PRO_5017374666" evidence="1">
    <location>
        <begin position="21"/>
        <end position="220"/>
    </location>
</feature>